<sequence>MQNDLSIEKMMGYLYELPEQFQNSLALKFDFIEQYKRNYRNIVVTGLGGSAIGGDILRNYAAKKASIPVIVNRDYHLPAFVGTETLVFAVSYSGNTEETLEAYQEAVKRGAAVIVLSSGGKISEYAHQDNKAVIQVPTGFVPRAAVAWLFAPVALVLGQMGILPGVEQEIKETAAVLKQMRDSLIPTVDVPVNMARVIAGKTRDNIPVIWGTTGVSEVAAQRWKAQINENAKSPAYYNIFPELNHNEIVGFEVPREILQRQVYIILRDDGDYERIKKRIDISKNIIKDQVKNIIEVHSRGESYLARVFSLIYVGDYASVYLALDYGINPTPVKMIDYLKEQLAQ</sequence>
<dbReference type="CDD" id="cd05637">
    <property type="entry name" value="SIS_PGI_PMI_2"/>
    <property type="match status" value="1"/>
</dbReference>
<dbReference type="SUPFAM" id="SSF53697">
    <property type="entry name" value="SIS domain"/>
    <property type="match status" value="1"/>
</dbReference>
<evidence type="ECO:0000259" key="3">
    <source>
        <dbReference type="PROSITE" id="PS51464"/>
    </source>
</evidence>
<dbReference type="Pfam" id="PF01380">
    <property type="entry name" value="SIS"/>
    <property type="match status" value="1"/>
</dbReference>
<keyword evidence="2 4" id="KW-0413">Isomerase</keyword>
<dbReference type="EMBL" id="LNQE01001866">
    <property type="protein sequence ID" value="KUG03848.1"/>
    <property type="molecule type" value="Genomic_DNA"/>
</dbReference>
<dbReference type="EC" id="5.3.1.9" evidence="4"/>
<dbReference type="GO" id="GO:0005975">
    <property type="term" value="P:carbohydrate metabolic process"/>
    <property type="evidence" value="ECO:0007669"/>
    <property type="project" value="InterPro"/>
</dbReference>
<dbReference type="InterPro" id="IPR035484">
    <property type="entry name" value="SIS_PGI/PMI_1"/>
</dbReference>
<organism evidence="4">
    <name type="scientific">hydrocarbon metagenome</name>
    <dbReference type="NCBI Taxonomy" id="938273"/>
    <lineage>
        <taxon>unclassified sequences</taxon>
        <taxon>metagenomes</taxon>
        <taxon>ecological metagenomes</taxon>
    </lineage>
</organism>
<name>A0A0W8E5C6_9ZZZZ</name>
<proteinExistence type="inferred from homology"/>
<dbReference type="GO" id="GO:0004476">
    <property type="term" value="F:mannose-6-phosphate isomerase activity"/>
    <property type="evidence" value="ECO:0007669"/>
    <property type="project" value="UniProtKB-EC"/>
</dbReference>
<dbReference type="NCBIfam" id="TIGR02128">
    <property type="entry name" value="G6PI_arch"/>
    <property type="match status" value="1"/>
</dbReference>
<accession>A0A0W8E5C6</accession>
<dbReference type="NCBIfam" id="NF006426">
    <property type="entry name" value="PRK08674.1-6"/>
    <property type="match status" value="1"/>
</dbReference>
<comment type="similarity">
    <text evidence="1">Belongs to the PGI/PMI family.</text>
</comment>
<dbReference type="InterPro" id="IPR019490">
    <property type="entry name" value="Glu6P/Mann6P_isomerase_C"/>
</dbReference>
<gene>
    <name evidence="4" type="ORF">ASZ90_018745</name>
</gene>
<comment type="caution">
    <text evidence="4">The sequence shown here is derived from an EMBL/GenBank/DDBJ whole genome shotgun (WGS) entry which is preliminary data.</text>
</comment>
<dbReference type="GO" id="GO:0004347">
    <property type="term" value="F:glucose-6-phosphate isomerase activity"/>
    <property type="evidence" value="ECO:0007669"/>
    <property type="project" value="UniProtKB-EC"/>
</dbReference>
<evidence type="ECO:0000313" key="4">
    <source>
        <dbReference type="EMBL" id="KUG03848.1"/>
    </source>
</evidence>
<dbReference type="InterPro" id="IPR046348">
    <property type="entry name" value="SIS_dom_sf"/>
</dbReference>
<dbReference type="GO" id="GO:1901135">
    <property type="term" value="P:carbohydrate derivative metabolic process"/>
    <property type="evidence" value="ECO:0007669"/>
    <property type="project" value="InterPro"/>
</dbReference>
<dbReference type="CDD" id="cd05017">
    <property type="entry name" value="SIS_PGI_PMI_1"/>
    <property type="match status" value="1"/>
</dbReference>
<dbReference type="InterPro" id="IPR001347">
    <property type="entry name" value="SIS_dom"/>
</dbReference>
<evidence type="ECO:0000256" key="1">
    <source>
        <dbReference type="ARBA" id="ARBA00010523"/>
    </source>
</evidence>
<dbReference type="GO" id="GO:0097367">
    <property type="term" value="F:carbohydrate derivative binding"/>
    <property type="evidence" value="ECO:0007669"/>
    <property type="project" value="InterPro"/>
</dbReference>
<feature type="domain" description="SIS" evidence="3">
    <location>
        <begin position="31"/>
        <end position="172"/>
    </location>
</feature>
<dbReference type="NCBIfam" id="NF006423">
    <property type="entry name" value="PRK08674.1-2"/>
    <property type="match status" value="1"/>
</dbReference>
<evidence type="ECO:0000256" key="2">
    <source>
        <dbReference type="ARBA" id="ARBA00023235"/>
    </source>
</evidence>
<protein>
    <submittedName>
        <fullName evidence="4">Glucose-6-phosphate isomerase, archaeal ii / mannose-6-phosphate isomerase, archaeal</fullName>
        <ecNumber evidence="4">5.3.1.8</ecNumber>
        <ecNumber evidence="4">5.3.1.9</ecNumber>
    </submittedName>
</protein>
<dbReference type="Pfam" id="PF10432">
    <property type="entry name" value="bact-PGI_C"/>
    <property type="match status" value="1"/>
</dbReference>
<dbReference type="AlphaFoldDB" id="A0A0W8E5C6"/>
<dbReference type="PROSITE" id="PS51464">
    <property type="entry name" value="SIS"/>
    <property type="match status" value="1"/>
</dbReference>
<dbReference type="EC" id="5.3.1.8" evidence="4"/>
<reference evidence="4" key="1">
    <citation type="journal article" date="2015" name="Proc. Natl. Acad. Sci. U.S.A.">
        <title>Networks of energetic and metabolic interactions define dynamics in microbial communities.</title>
        <authorList>
            <person name="Embree M."/>
            <person name="Liu J.K."/>
            <person name="Al-Bassam M.M."/>
            <person name="Zengler K."/>
        </authorList>
    </citation>
    <scope>NUCLEOTIDE SEQUENCE</scope>
</reference>
<dbReference type="Gene3D" id="3.40.50.10490">
    <property type="entry name" value="Glucose-6-phosphate isomerase like protein, domain 1"/>
    <property type="match status" value="2"/>
</dbReference>